<dbReference type="GO" id="GO:0008843">
    <property type="term" value="F:endochitinase activity"/>
    <property type="evidence" value="ECO:0007669"/>
    <property type="project" value="UniProtKB-EC"/>
</dbReference>
<accession>A0A0F2MAG9</accession>
<dbReference type="GO" id="GO:0000272">
    <property type="term" value="P:polysaccharide catabolic process"/>
    <property type="evidence" value="ECO:0007669"/>
    <property type="project" value="UniProtKB-KW"/>
</dbReference>
<feature type="compositionally biased region" description="Basic and acidic residues" evidence="14">
    <location>
        <begin position="753"/>
        <end position="766"/>
    </location>
</feature>
<dbReference type="GeneID" id="27670285"/>
<evidence type="ECO:0000313" key="19">
    <source>
        <dbReference type="Proteomes" id="UP000033710"/>
    </source>
</evidence>
<feature type="region of interest" description="Disordered" evidence="14">
    <location>
        <begin position="730"/>
        <end position="771"/>
    </location>
</feature>
<dbReference type="PROSITE" id="PS50941">
    <property type="entry name" value="CHIT_BIND_I_2"/>
    <property type="match status" value="1"/>
</dbReference>
<dbReference type="PANTHER" id="PTHR11177:SF333">
    <property type="entry name" value="CHITINASE"/>
    <property type="match status" value="1"/>
</dbReference>
<organism evidence="18 19">
    <name type="scientific">Sporothrix schenckii 1099-18</name>
    <dbReference type="NCBI Taxonomy" id="1397361"/>
    <lineage>
        <taxon>Eukaryota</taxon>
        <taxon>Fungi</taxon>
        <taxon>Dikarya</taxon>
        <taxon>Ascomycota</taxon>
        <taxon>Pezizomycotina</taxon>
        <taxon>Sordariomycetes</taxon>
        <taxon>Sordariomycetidae</taxon>
        <taxon>Ophiostomatales</taxon>
        <taxon>Ophiostomataceae</taxon>
        <taxon>Sporothrix</taxon>
    </lineage>
</organism>
<dbReference type="PROSITE" id="PS51910">
    <property type="entry name" value="GH18_2"/>
    <property type="match status" value="1"/>
</dbReference>
<evidence type="ECO:0000256" key="5">
    <source>
        <dbReference type="ARBA" id="ARBA00022525"/>
    </source>
</evidence>
<comment type="caution">
    <text evidence="18">The sequence shown here is derived from an EMBL/GenBank/DDBJ whole genome shotgun (WGS) entry which is preliminary data.</text>
</comment>
<dbReference type="CDD" id="cd00035">
    <property type="entry name" value="ChtBD1"/>
    <property type="match status" value="1"/>
</dbReference>
<comment type="catalytic activity">
    <reaction evidence="1">
        <text>Random endo-hydrolysis of N-acetyl-beta-D-glucosaminide (1-&gt;4)-beta-linkages in chitin and chitodextrins.</text>
        <dbReference type="EC" id="3.2.1.14"/>
    </reaction>
</comment>
<keyword evidence="7 13" id="KW-0378">Hydrolase</keyword>
<dbReference type="InterPro" id="IPR017853">
    <property type="entry name" value="GH"/>
</dbReference>
<keyword evidence="15" id="KW-0732">Signal</keyword>
<dbReference type="InterPro" id="IPR001223">
    <property type="entry name" value="Glyco_hydro18_cat"/>
</dbReference>
<sequence length="995" mass="107911">MHFSNSLFALAGLAEIVMLAMGRMHVSFPRALNSSGQVAAPQDFRNVSAGSGLLPTGTCNAQTPCANGACCGKDNLCGYSPKSCGTGCQHNCDAKAQCGPYAAAGTQRCPLNVCCSEYGFCGSTPEFCSWTTSHTGDPNYATCSSAYGSCGDVKRPSCASDRLGTRNIGYYESKWPPEDLNLDGFTSINFAFAFFDPTTFVITSMDANAASLYSRFTALKSKKPGLEAFISIGGWSFTDPGATQTAFSRMVSSAGNRDAFIRSLVQFMDTYGFDGVDLDWEYPGADDRGGVATDTANFVALAAELKAAFGGKYGLTVTLPTSYWYLQHFDVNGLQPHVDWFNLMAYDLHGTWDNASVYVGPFVAPHTNLTEIDAALDLLWRAGIDPGHVVLGQGWYGRSFTLADPACNTPNGVCRFSGAAYPGPCSKAAGILDYQEIASLVASQHMTPSWDKTAGVKWITWNHDQWVSYDDADTFTQKREFAGRRCLGGTMVWAMDQVDQKADNGFGGAPAAANAHVTPAQQQSAADASADMLASVKCYACDCGGGCKPGTVQVAQFNGQPDQLSTNARCPKKAYRSLCCDAASTMGTCQWRGYRGAGLGCLKGCAAGETELTTNTNQHDGKKGDKDCHGGLQSFCCAGFRPTTKRLEDDLADAAKAAAEALAQQAALDLAAKAFCRVAVPALLVPLELLEDLIPIVGEIMDLIEIAATPAIIEGCVKGIEKAGKAEFKVKPEGVPSRPVPKDGDHPTQTADKNGKSDRCERETKRSKTLVAAGKPTKTSYIDKPRMEKLIEHSGYPSDHEWKHNDGFAMRLMFPVQYTMGMSPKHYAIVAGYVKVTKRPGRPEAARDRCGRVTHYVQTAERDWLSNGYDQLGGPVVKFSGSKDEYPIENQGVFGMAWDQEGSVYMRLYVVWSPFGKIRRRITYEDVEHYAASYCSAYPEYDYLANNCKMFAEALYRWMRETACWGNISNKASQYRPGLPSADRHDMPPFHVLSY</sequence>
<dbReference type="Gene3D" id="3.30.60.10">
    <property type="entry name" value="Endochitinase-like"/>
    <property type="match status" value="1"/>
</dbReference>
<evidence type="ECO:0000313" key="18">
    <source>
        <dbReference type="EMBL" id="KJR85825.1"/>
    </source>
</evidence>
<evidence type="ECO:0000256" key="4">
    <source>
        <dbReference type="ARBA" id="ARBA00012729"/>
    </source>
</evidence>
<reference evidence="18 19" key="1">
    <citation type="journal article" date="2014" name="BMC Genomics">
        <title>Comparative genomics of the major fungal agents of human and animal Sporotrichosis: Sporothrix schenckii and Sporothrix brasiliensis.</title>
        <authorList>
            <person name="Teixeira M.M."/>
            <person name="de Almeida L.G."/>
            <person name="Kubitschek-Barreira P."/>
            <person name="Alves F.L."/>
            <person name="Kioshima E.S."/>
            <person name="Abadio A.K."/>
            <person name="Fernandes L."/>
            <person name="Derengowski L.S."/>
            <person name="Ferreira K.S."/>
            <person name="Souza R.C."/>
            <person name="Ruiz J.C."/>
            <person name="de Andrade N.C."/>
            <person name="Paes H.C."/>
            <person name="Nicola A.M."/>
            <person name="Albuquerque P."/>
            <person name="Gerber A.L."/>
            <person name="Martins V.P."/>
            <person name="Peconick L.D."/>
            <person name="Neto A.V."/>
            <person name="Chaucanez C.B."/>
            <person name="Silva P.A."/>
            <person name="Cunha O.L."/>
            <person name="de Oliveira F.F."/>
            <person name="dos Santos T.C."/>
            <person name="Barros A.L."/>
            <person name="Soares M.A."/>
            <person name="de Oliveira L.M."/>
            <person name="Marini M.M."/>
            <person name="Villalobos-Duno H."/>
            <person name="Cunha M.M."/>
            <person name="de Hoog S."/>
            <person name="da Silveira J.F."/>
            <person name="Henrissat B."/>
            <person name="Nino-Vega G.A."/>
            <person name="Cisalpino P.S."/>
            <person name="Mora-Montes H.M."/>
            <person name="Almeida S.R."/>
            <person name="Stajich J.E."/>
            <person name="Lopes-Bezerra L.M."/>
            <person name="Vasconcelos A.T."/>
            <person name="Felipe M.S."/>
        </authorList>
    </citation>
    <scope>NUCLEOTIDE SEQUENCE [LARGE SCALE GENOMIC DNA]</scope>
    <source>
        <strain evidence="18 19">1099-18</strain>
    </source>
</reference>
<keyword evidence="12" id="KW-1015">Disulfide bond</keyword>
<dbReference type="InterPro" id="IPR050314">
    <property type="entry name" value="Glycosyl_Hydrlase_18"/>
</dbReference>
<dbReference type="EC" id="3.2.1.14" evidence="4"/>
<keyword evidence="9" id="KW-0119">Carbohydrate metabolism</keyword>
<dbReference type="SUPFAM" id="SSF54556">
    <property type="entry name" value="Chitinase insertion domain"/>
    <property type="match status" value="1"/>
</dbReference>
<feature type="disulfide bond" evidence="12">
    <location>
        <begin position="109"/>
        <end position="121"/>
    </location>
</feature>
<evidence type="ECO:0000256" key="6">
    <source>
        <dbReference type="ARBA" id="ARBA00022669"/>
    </source>
</evidence>
<dbReference type="PROSITE" id="PS00026">
    <property type="entry name" value="CHIT_BIND_I_1"/>
    <property type="match status" value="1"/>
</dbReference>
<dbReference type="SUPFAM" id="SSF57016">
    <property type="entry name" value="Plant lectins/antimicrobial peptides"/>
    <property type="match status" value="1"/>
</dbReference>
<dbReference type="Pfam" id="PF00704">
    <property type="entry name" value="Glyco_hydro_18"/>
    <property type="match status" value="1"/>
</dbReference>
<keyword evidence="6 12" id="KW-0147">Chitin-binding</keyword>
<dbReference type="Pfam" id="PF00187">
    <property type="entry name" value="Chitin_bind_1"/>
    <property type="match status" value="1"/>
</dbReference>
<dbReference type="InterPro" id="IPR001002">
    <property type="entry name" value="Chitin-bd_1"/>
</dbReference>
<proteinExistence type="inferred from homology"/>
<comment type="similarity">
    <text evidence="3">Belongs to the glycosyl hydrolase 18 family. Chitinase class V subfamily.</text>
</comment>
<dbReference type="SMART" id="SM00636">
    <property type="entry name" value="Glyco_18"/>
    <property type="match status" value="1"/>
</dbReference>
<evidence type="ECO:0000256" key="11">
    <source>
        <dbReference type="ARBA" id="ARBA00023326"/>
    </source>
</evidence>
<dbReference type="InterPro" id="IPR018371">
    <property type="entry name" value="Chitin-binding_1_CS"/>
</dbReference>
<dbReference type="Gene3D" id="3.10.50.10">
    <property type="match status" value="1"/>
</dbReference>
<comment type="caution">
    <text evidence="12">Lacks conserved residue(s) required for the propagation of feature annotation.</text>
</comment>
<evidence type="ECO:0000256" key="9">
    <source>
        <dbReference type="ARBA" id="ARBA00023277"/>
    </source>
</evidence>
<dbReference type="GO" id="GO:0005576">
    <property type="term" value="C:extracellular region"/>
    <property type="evidence" value="ECO:0007669"/>
    <property type="project" value="UniProtKB-SubCell"/>
</dbReference>
<dbReference type="SMART" id="SM00270">
    <property type="entry name" value="ChtBD1"/>
    <property type="match status" value="2"/>
</dbReference>
<dbReference type="EMBL" id="AXCR01000007">
    <property type="protein sequence ID" value="KJR85825.1"/>
    <property type="molecule type" value="Genomic_DNA"/>
</dbReference>
<evidence type="ECO:0000256" key="15">
    <source>
        <dbReference type="SAM" id="SignalP"/>
    </source>
</evidence>
<evidence type="ECO:0000256" key="12">
    <source>
        <dbReference type="PROSITE-ProRule" id="PRU00261"/>
    </source>
</evidence>
<dbReference type="GO" id="GO:0006032">
    <property type="term" value="P:chitin catabolic process"/>
    <property type="evidence" value="ECO:0007669"/>
    <property type="project" value="UniProtKB-KW"/>
</dbReference>
<keyword evidence="8" id="KW-0146">Chitin degradation</keyword>
<evidence type="ECO:0000256" key="1">
    <source>
        <dbReference type="ARBA" id="ARBA00000822"/>
    </source>
</evidence>
<dbReference type="InterPro" id="IPR036861">
    <property type="entry name" value="Endochitinase-like_sf"/>
</dbReference>
<comment type="subcellular location">
    <subcellularLocation>
        <location evidence="2">Secreted</location>
    </subcellularLocation>
</comment>
<feature type="chain" id="PRO_5002454853" description="chitinase" evidence="15">
    <location>
        <begin position="23"/>
        <end position="995"/>
    </location>
</feature>
<dbReference type="PANTHER" id="PTHR11177">
    <property type="entry name" value="CHITINASE"/>
    <property type="match status" value="1"/>
</dbReference>
<dbReference type="InterPro" id="IPR029070">
    <property type="entry name" value="Chitinase_insertion_sf"/>
</dbReference>
<feature type="signal peptide" evidence="15">
    <location>
        <begin position="1"/>
        <end position="22"/>
    </location>
</feature>
<keyword evidence="10 13" id="KW-0326">Glycosidase</keyword>
<dbReference type="KEGG" id="ssck:SPSK_08410"/>
<dbReference type="InterPro" id="IPR001579">
    <property type="entry name" value="Glyco_hydro_18_chit_AS"/>
</dbReference>
<dbReference type="AlphaFoldDB" id="A0A0F2MAG9"/>
<dbReference type="SUPFAM" id="SSF51445">
    <property type="entry name" value="(Trans)glycosidases"/>
    <property type="match status" value="1"/>
</dbReference>
<dbReference type="OrthoDB" id="73875at2759"/>
<keyword evidence="5" id="KW-0964">Secreted</keyword>
<evidence type="ECO:0000256" key="10">
    <source>
        <dbReference type="ARBA" id="ARBA00023295"/>
    </source>
</evidence>
<dbReference type="PROSITE" id="PS01095">
    <property type="entry name" value="GH18_1"/>
    <property type="match status" value="1"/>
</dbReference>
<dbReference type="VEuPathDB" id="FungiDB:SPSK_08410"/>
<evidence type="ECO:0000256" key="7">
    <source>
        <dbReference type="ARBA" id="ARBA00022801"/>
    </source>
</evidence>
<dbReference type="Gene3D" id="3.20.20.80">
    <property type="entry name" value="Glycosidases"/>
    <property type="match status" value="1"/>
</dbReference>
<evidence type="ECO:0000256" key="8">
    <source>
        <dbReference type="ARBA" id="ARBA00023024"/>
    </source>
</evidence>
<dbReference type="Proteomes" id="UP000033710">
    <property type="component" value="Unassembled WGS sequence"/>
</dbReference>
<dbReference type="InterPro" id="IPR011583">
    <property type="entry name" value="Chitinase_II/V-like_cat"/>
</dbReference>
<evidence type="ECO:0000256" key="13">
    <source>
        <dbReference type="RuleBase" id="RU000489"/>
    </source>
</evidence>
<dbReference type="RefSeq" id="XP_016588501.1">
    <property type="nucleotide sequence ID" value="XM_016735008.1"/>
</dbReference>
<evidence type="ECO:0000256" key="3">
    <source>
        <dbReference type="ARBA" id="ARBA00008682"/>
    </source>
</evidence>
<dbReference type="GO" id="GO:0008061">
    <property type="term" value="F:chitin binding"/>
    <property type="evidence" value="ECO:0007669"/>
    <property type="project" value="UniProtKB-UniRule"/>
</dbReference>
<evidence type="ECO:0000256" key="2">
    <source>
        <dbReference type="ARBA" id="ARBA00004613"/>
    </source>
</evidence>
<evidence type="ECO:0000256" key="14">
    <source>
        <dbReference type="SAM" id="MobiDB-lite"/>
    </source>
</evidence>
<feature type="disulfide bond" evidence="12">
    <location>
        <begin position="114"/>
        <end position="128"/>
    </location>
</feature>
<gene>
    <name evidence="18" type="ORF">SPSK_08410</name>
</gene>
<reference evidence="18 19" key="2">
    <citation type="journal article" date="2015" name="Eukaryot. Cell">
        <title>Asexual propagation of a virulent clone complex in a human and feline outbreak of sporotrichosis.</title>
        <authorList>
            <person name="Teixeira Mde M."/>
            <person name="Rodrigues A.M."/>
            <person name="Tsui C.K."/>
            <person name="de Almeida L.G."/>
            <person name="Van Diepeningen A.D."/>
            <person name="van den Ende B.G."/>
            <person name="Fernandes G.F."/>
            <person name="Kano R."/>
            <person name="Hamelin R.C."/>
            <person name="Lopes-Bezerra L.M."/>
            <person name="Vasconcelos A.T."/>
            <person name="de Hoog S."/>
            <person name="de Camargo Z.P."/>
            <person name="Felipe M.S."/>
        </authorList>
    </citation>
    <scope>NUCLEOTIDE SEQUENCE [LARGE SCALE GENOMIC DNA]</scope>
    <source>
        <strain evidence="18 19">1099-18</strain>
    </source>
</reference>
<keyword evidence="11" id="KW-0624">Polysaccharide degradation</keyword>
<protein>
    <recommendedName>
        <fullName evidence="4">chitinase</fullName>
        <ecNumber evidence="4">3.2.1.14</ecNumber>
    </recommendedName>
</protein>
<feature type="domain" description="Chitin-binding type-1" evidence="16">
    <location>
        <begin position="95"/>
        <end position="152"/>
    </location>
</feature>
<feature type="domain" description="GH18" evidence="17">
    <location>
        <begin position="165"/>
        <end position="509"/>
    </location>
</feature>
<evidence type="ECO:0000259" key="16">
    <source>
        <dbReference type="PROSITE" id="PS50941"/>
    </source>
</evidence>
<name>A0A0F2MAG9_SPOSC</name>
<evidence type="ECO:0000259" key="17">
    <source>
        <dbReference type="PROSITE" id="PS51910"/>
    </source>
</evidence>